<organism evidence="3 4">
    <name type="scientific">Volvox africanus</name>
    <dbReference type="NCBI Taxonomy" id="51714"/>
    <lineage>
        <taxon>Eukaryota</taxon>
        <taxon>Viridiplantae</taxon>
        <taxon>Chlorophyta</taxon>
        <taxon>core chlorophytes</taxon>
        <taxon>Chlorophyceae</taxon>
        <taxon>CS clade</taxon>
        <taxon>Chlamydomonadales</taxon>
        <taxon>Volvocaceae</taxon>
        <taxon>Volvox</taxon>
    </lineage>
</organism>
<protein>
    <recommendedName>
        <fullName evidence="2">DUF3730 domain-containing protein</fullName>
    </recommendedName>
</protein>
<dbReference type="PANTHER" id="PTHR16212:SF4">
    <property type="entry name" value="FOCADHESIN"/>
    <property type="match status" value="1"/>
</dbReference>
<accession>A0A8J4BI36</accession>
<evidence type="ECO:0000256" key="1">
    <source>
        <dbReference type="SAM" id="MobiDB-lite"/>
    </source>
</evidence>
<feature type="region of interest" description="Disordered" evidence="1">
    <location>
        <begin position="922"/>
        <end position="946"/>
    </location>
</feature>
<dbReference type="InterPro" id="IPR016024">
    <property type="entry name" value="ARM-type_fold"/>
</dbReference>
<proteinExistence type="predicted"/>
<feature type="non-terminal residue" evidence="3">
    <location>
        <position position="1563"/>
    </location>
</feature>
<keyword evidence="4" id="KW-1185">Reference proteome</keyword>
<feature type="compositionally biased region" description="Gly residues" evidence="1">
    <location>
        <begin position="246"/>
        <end position="257"/>
    </location>
</feature>
<comment type="caution">
    <text evidence="3">The sequence shown here is derived from an EMBL/GenBank/DDBJ whole genome shotgun (WGS) entry which is preliminary data.</text>
</comment>
<evidence type="ECO:0000313" key="4">
    <source>
        <dbReference type="Proteomes" id="UP000747399"/>
    </source>
</evidence>
<dbReference type="GO" id="GO:0060147">
    <property type="term" value="P:regulation of post-transcriptional gene silencing"/>
    <property type="evidence" value="ECO:0007669"/>
    <property type="project" value="InterPro"/>
</dbReference>
<dbReference type="EMBL" id="BNCO01000049">
    <property type="protein sequence ID" value="GIL62056.1"/>
    <property type="molecule type" value="Genomic_DNA"/>
</dbReference>
<feature type="region of interest" description="Disordered" evidence="1">
    <location>
        <begin position="172"/>
        <end position="197"/>
    </location>
</feature>
<feature type="compositionally biased region" description="Low complexity" evidence="1">
    <location>
        <begin position="929"/>
        <end position="943"/>
    </location>
</feature>
<dbReference type="Pfam" id="PF12530">
    <property type="entry name" value="DUF3730"/>
    <property type="match status" value="1"/>
</dbReference>
<name>A0A8J4BI36_9CHLO</name>
<dbReference type="InterPro" id="IPR045163">
    <property type="entry name" value="Focadhesin/RST1"/>
</dbReference>
<dbReference type="InterPro" id="IPR022542">
    <property type="entry name" value="FOCAD/RST1_DUF3730"/>
</dbReference>
<gene>
    <name evidence="3" type="ORF">Vafri_16372</name>
</gene>
<dbReference type="PANTHER" id="PTHR16212">
    <property type="entry name" value="FOCADHESIN FAMILY MEMBER"/>
    <property type="match status" value="1"/>
</dbReference>
<dbReference type="Proteomes" id="UP000747399">
    <property type="component" value="Unassembled WGS sequence"/>
</dbReference>
<dbReference type="SUPFAM" id="SSF48371">
    <property type="entry name" value="ARM repeat"/>
    <property type="match status" value="1"/>
</dbReference>
<sequence>CDRDPGRGVELVSALQQAIRDPDCPAAAALGLEALAVLAEEDVLDFYTAYRVVHRWHPSLPADPLVASRWAALLAHGSLDAEVYPDKAAAILDILWAASRHPDAQVRAAAYSAISRYPLDLMEKLQILRPLNQYTAPLLRETDPRVSEAARGLAAVALRFEHANRRRLLMTQPASDATQDQNAADSTNQTGGAGGAAAASRSKGMAFAATATAREARALRGRLLGRIRKMLLAGANPAGGAAAGRPPGGGGGGGAGAAAGGSFHPGTALFCYSRPPPPPLPPGSSTAAIAAAARRATAEAREAYGTRLRDGLRRLAWRGHWHARLAVQAWAAFIGHWMFDTGMTAADVAAALVSEWNVTAAGAGGAAPGGAGSGAAAFGNAAVTGIGGATAAPAAVLEGVGLAAGALCLTAEGLPEGDVSFLTAKLLQQAQSGRSSGISRTSLLGAALSASRLHPTDWAARQQVLGELRVQLLAGATAVVRSAAATALAVLAGSLAADPAIYIRTGGGGGGGGSDDDGGGGGGGHHSRELFAVAEALSCLIAALGGLCPALAAPLAELAARGMPPGWPALEGSAYVKGPHPLKDEVDEQEVLPGTAVSLASLLCDVNRAHGLPTGTLPHFLSALMLVAAAAAASDGADGSGHGIGTAASASAAVTVAALEAAAVLAPETIRYQQMPASELKGVIGTMRDLMGTHSGVGGESCSRGDSPVSVSGNDGDGRVRGAAAYCLGCVAVAALRQGLLTQELISELGLLPVVSASPSASQPRRPGSEDSVSTILLALVSELEEQACAASSGGGGSGAAASKGQYTVAARMGAVAGLAAVLVPPPSSLVDALAPIPAGAVSTGLLAQSEHVAPAKAAVRALERLAMADADPWVSAAAAFHLAAISAAVEAAEDGDGDDGIGPSGGGGAVATGAGAGGGGAGDGSFRTAASTAGGPAGSSGPKPLNLYPPDGAVRPLVTALMDGCRHSSLQLLPVADTLLALASAPALPAADWPTLCRTLLAKASSAAGDPHTAAAGVRLLAATLLLALAHGSVPSLGLGALLEELVAPARFAALPTAVQGLMLVRLPALLRSLTPKRSAAVVQGLPGLLATAASKVRPAGLAFDGATGFPWSAPAGLDDPTLQLLWLRRIRQSLSGAGVGGHDGSRVSSSSNDGGFGAASWLSAHCWLGLLGVCRGWQSKDVALTHRDVTQATHTTIAALASQLQPLPPLQPGETAQLMAWAAAPLGTAASSGGGSDDDWESYGVSGRPLAAEVAELHPAAGDGGGGGGDGSGAELAARAAVTLWSLAACCLRCLRPDFLTAQVLIEVAPPESAEAAGAVAPSPRAMASLQLRCVLVASGHVSYRELMPVRTAAASAAVSTAGHLYGDTLLTPLSFALAGTPQAFQVQVLLQILDAARTAPQSGPPLELAAAVVAAALGYITNAASSTTAPELCLTLSSRRAALECLPYTLPRLLSRSPWSSSCEAVAQALLAVARERLRREVSTGLGTRAVEPRAWLGSIVGVSKEVEKAGDEDALREPIDVVLTCLWALRDILPAYTHDQLHATLTWRTLARVVDVMDS</sequence>
<feature type="domain" description="DUF3730" evidence="2">
    <location>
        <begin position="1"/>
        <end position="113"/>
    </location>
</feature>
<evidence type="ECO:0000313" key="3">
    <source>
        <dbReference type="EMBL" id="GIL62056.1"/>
    </source>
</evidence>
<evidence type="ECO:0000259" key="2">
    <source>
        <dbReference type="Pfam" id="PF12530"/>
    </source>
</evidence>
<feature type="compositionally biased region" description="Polar residues" evidence="1">
    <location>
        <begin position="172"/>
        <end position="190"/>
    </location>
</feature>
<feature type="region of interest" description="Disordered" evidence="1">
    <location>
        <begin position="237"/>
        <end position="257"/>
    </location>
</feature>
<reference evidence="3" key="1">
    <citation type="journal article" date="2021" name="Proc. Natl. Acad. Sci. U.S.A.">
        <title>Three genomes in the algal genus Volvox reveal the fate of a haploid sex-determining region after a transition to homothallism.</title>
        <authorList>
            <person name="Yamamoto K."/>
            <person name="Hamaji T."/>
            <person name="Kawai-Toyooka H."/>
            <person name="Matsuzaki R."/>
            <person name="Takahashi F."/>
            <person name="Nishimura Y."/>
            <person name="Kawachi M."/>
            <person name="Noguchi H."/>
            <person name="Minakuchi Y."/>
            <person name="Umen J.G."/>
            <person name="Toyoda A."/>
            <person name="Nozaki H."/>
        </authorList>
    </citation>
    <scope>NUCLEOTIDE SEQUENCE</scope>
    <source>
        <strain evidence="3">NIES-3780</strain>
    </source>
</reference>